<name>A0A090MVX0_STRRB</name>
<evidence type="ECO:0000256" key="2">
    <source>
        <dbReference type="ARBA" id="ARBA00005783"/>
    </source>
</evidence>
<evidence type="ECO:0000256" key="9">
    <source>
        <dbReference type="SAM" id="MobiDB-lite"/>
    </source>
</evidence>
<dbReference type="eggNOG" id="KOG2229">
    <property type="taxonomic scope" value="Eukaryota"/>
</dbReference>
<gene>
    <name evidence="12 14 15" type="ORF">SRAE_1000144200</name>
</gene>
<dbReference type="FunFam" id="1.10.287.660:FF:000001">
    <property type="entry name" value="pre-mRNA-splicing factor ISY1 homolog"/>
    <property type="match status" value="1"/>
</dbReference>
<evidence type="ECO:0000313" key="15">
    <source>
        <dbReference type="WormBase" id="SRAE_1000144200"/>
    </source>
</evidence>
<evidence type="ECO:0000313" key="13">
    <source>
        <dbReference type="Proteomes" id="UP000035682"/>
    </source>
</evidence>
<evidence type="ECO:0000313" key="12">
    <source>
        <dbReference type="EMBL" id="CEF63178.1"/>
    </source>
</evidence>
<dbReference type="WBParaSite" id="SRAE_1000144200.1">
    <property type="protein sequence ID" value="SRAE_1000144200.1"/>
    <property type="gene ID" value="WBGene00258048"/>
</dbReference>
<evidence type="ECO:0000256" key="4">
    <source>
        <dbReference type="ARBA" id="ARBA00013636"/>
    </source>
</evidence>
<dbReference type="InterPro" id="IPR009360">
    <property type="entry name" value="Isy1"/>
</dbReference>
<dbReference type="OMA" id="AMYKTYK"/>
<accession>A0A090MVX0</accession>
<keyword evidence="6" id="KW-0690">Ribosome biogenesis</keyword>
<feature type="compositionally biased region" description="Basic and acidic residues" evidence="9">
    <location>
        <begin position="588"/>
        <end position="603"/>
    </location>
</feature>
<dbReference type="InterPro" id="IPR027312">
    <property type="entry name" value="Sda1"/>
</dbReference>
<dbReference type="Pfam" id="PF08158">
    <property type="entry name" value="SDA1_HEAT"/>
    <property type="match status" value="1"/>
</dbReference>
<evidence type="ECO:0000259" key="11">
    <source>
        <dbReference type="Pfam" id="PF08158"/>
    </source>
</evidence>
<evidence type="ECO:0000256" key="8">
    <source>
        <dbReference type="ARBA" id="ARBA00023242"/>
    </source>
</evidence>
<dbReference type="PANTHER" id="PTHR12730">
    <property type="entry name" value="HSDA/SDA1-RELATED"/>
    <property type="match status" value="1"/>
</dbReference>
<evidence type="ECO:0000256" key="3">
    <source>
        <dbReference type="ARBA" id="ARBA00007002"/>
    </source>
</evidence>
<dbReference type="CTD" id="36375543"/>
<proteinExistence type="inferred from homology"/>
<dbReference type="GO" id="GO:0042273">
    <property type="term" value="P:ribosomal large subunit biogenesis"/>
    <property type="evidence" value="ECO:0007669"/>
    <property type="project" value="InterPro"/>
</dbReference>
<reference evidence="14" key="2">
    <citation type="submission" date="2020-12" db="UniProtKB">
        <authorList>
            <consortium name="WormBaseParasite"/>
        </authorList>
    </citation>
    <scope>IDENTIFICATION</scope>
</reference>
<evidence type="ECO:0000256" key="5">
    <source>
        <dbReference type="ARBA" id="ARBA00022448"/>
    </source>
</evidence>
<feature type="region of interest" description="Disordered" evidence="9">
    <location>
        <begin position="528"/>
        <end position="603"/>
    </location>
</feature>
<dbReference type="PANTHER" id="PTHR12730:SF0">
    <property type="entry name" value="PROTEIN SDA1 HOMOLOG"/>
    <property type="match status" value="1"/>
</dbReference>
<feature type="compositionally biased region" description="Acidic residues" evidence="9">
    <location>
        <begin position="545"/>
        <end position="587"/>
    </location>
</feature>
<organism evidence="12">
    <name type="scientific">Strongyloides ratti</name>
    <name type="common">Parasitic roundworm</name>
    <dbReference type="NCBI Taxonomy" id="34506"/>
    <lineage>
        <taxon>Eukaryota</taxon>
        <taxon>Metazoa</taxon>
        <taxon>Ecdysozoa</taxon>
        <taxon>Nematoda</taxon>
        <taxon>Chromadorea</taxon>
        <taxon>Rhabditida</taxon>
        <taxon>Tylenchina</taxon>
        <taxon>Panagrolaimomorpha</taxon>
        <taxon>Strongyloidoidea</taxon>
        <taxon>Strongyloididae</taxon>
        <taxon>Strongyloides</taxon>
    </lineage>
</organism>
<dbReference type="InterPro" id="IPR037200">
    <property type="entry name" value="Isy1_sf"/>
</dbReference>
<dbReference type="InterPro" id="IPR016024">
    <property type="entry name" value="ARM-type_fold"/>
</dbReference>
<dbReference type="GO" id="GO:0000055">
    <property type="term" value="P:ribosomal large subunit export from nucleus"/>
    <property type="evidence" value="ECO:0007669"/>
    <property type="project" value="InterPro"/>
</dbReference>
<evidence type="ECO:0000259" key="10">
    <source>
        <dbReference type="Pfam" id="PF05285"/>
    </source>
</evidence>
<dbReference type="STRING" id="34506.A0A090MVX0"/>
<dbReference type="AlphaFoldDB" id="A0A090MVX0"/>
<dbReference type="InterPro" id="IPR012977">
    <property type="entry name" value="SDA1_N"/>
</dbReference>
<keyword evidence="7" id="KW-0653">Protein transport</keyword>
<protein>
    <recommendedName>
        <fullName evidence="4">Protein SDA1 homolog</fullName>
    </recommendedName>
</protein>
<dbReference type="WormBase" id="SRAE_1000144200">
    <property type="protein sequence ID" value="SRP12167"/>
    <property type="gene ID" value="WBGene00258048"/>
</dbReference>
<comment type="subcellular location">
    <subcellularLocation>
        <location evidence="1">Nucleus</location>
    </subcellularLocation>
</comment>
<keyword evidence="13" id="KW-1185">Reference proteome</keyword>
<dbReference type="InterPro" id="IPR007949">
    <property type="entry name" value="SDA1_MD"/>
</dbReference>
<dbReference type="GO" id="GO:0005730">
    <property type="term" value="C:nucleolus"/>
    <property type="evidence" value="ECO:0007669"/>
    <property type="project" value="TreeGrafter"/>
</dbReference>
<dbReference type="GeneID" id="36375543"/>
<reference evidence="12 13" key="1">
    <citation type="submission" date="2014-09" db="EMBL/GenBank/DDBJ databases">
        <authorList>
            <person name="Martin A.A."/>
        </authorList>
    </citation>
    <scope>NUCLEOTIDE SEQUENCE</scope>
    <source>
        <strain evidence="13">ED321</strain>
        <strain evidence="12">ED321 Heterogonic</strain>
    </source>
</reference>
<evidence type="ECO:0000256" key="7">
    <source>
        <dbReference type="ARBA" id="ARBA00022927"/>
    </source>
</evidence>
<feature type="domain" description="SDA1 middle" evidence="10">
    <location>
        <begin position="540"/>
        <end position="703"/>
    </location>
</feature>
<comment type="similarity">
    <text evidence="2">Belongs to the SDA1 family.</text>
</comment>
<comment type="similarity">
    <text evidence="3">Belongs to the ISY1 family.</text>
</comment>
<keyword evidence="8" id="KW-0539">Nucleus</keyword>
<dbReference type="GO" id="GO:0015031">
    <property type="term" value="P:protein transport"/>
    <property type="evidence" value="ECO:0007669"/>
    <property type="project" value="UniProtKB-KW"/>
</dbReference>
<feature type="compositionally biased region" description="Low complexity" evidence="9">
    <location>
        <begin position="533"/>
        <end position="544"/>
    </location>
</feature>
<dbReference type="EMBL" id="LN609528">
    <property type="protein sequence ID" value="CEF63178.1"/>
    <property type="molecule type" value="Genomic_DNA"/>
</dbReference>
<dbReference type="Pfam" id="PF05285">
    <property type="entry name" value="SDA1_dom"/>
    <property type="match status" value="1"/>
</dbReference>
<feature type="domain" description="SDA1 N-terminal" evidence="11">
    <location>
        <begin position="71"/>
        <end position="442"/>
    </location>
</feature>
<sequence>METIEDAEIVKVTNLDYNLTLLQEKVKKDPESYRQEFSEQFEHFKQNMKLLNIQPTQHRMNLQPILELVVFLSKTAIYYKSDAEEFGRLMVDILTDQGPALHHHIRESFCESLLSLRNRKHLDTIELLQLFFELCKIEDKNLRKFISTAIVSIIKKLSKSNDDLKLKTKMQVFLFAKLKDSRAVVARLAQMVLINVFRRGFWKDSKTANAIGECVFHRIPKIQVSGMKFFLGTTKDEEGVAEDTDSEDDEAQTTKTLKEVMCAFRASKKTRKKEKMFEKAKKTISKDKKEKKEGKSKFCNLYAIQCLYDPQQFVDRIFKMLESGKNEKFEVRVIRMALCARIIGVHKLQTLGFYSFLHRYLNPKQKEVTRILLYAAQACHDLVPPDLVENLVKVIANNFVTDKASTEAIVVGLNTIREIYSNCPHAADADLVQDLVQYRSYKNKNVAMASKGIVTLFREINPSILHRKDRGRPTEKSADIDEAELEFGSLKAKTFIPGAEILYGVEEGMEMEDIDSDASEDWLDLDVDDKNESTNTEKNVNVNNNEEEEEEELSGEEDDVSGEEDEIEVYDEEDEADDEEEEDLSDSEDVKKDDQNKEKEVKLDELDPQERIAKAQEISENRIFTDADFKRIRVHQYRKAIMNKRGTKRKQTNADVQIEEEFEEKKIRREEGDGLPRLNDIEHFHKKIKKQSKEERLAQVKEGREGREEYGKKVKTGEHVGRTNRELAKKKNFSMIKQKYIKMARNSEKAQTTLARWLKFKELEERGPISKRPANVKDCTNVQDAERFLGEVSREITKNVTLIQNPGLGEGRIRDLNDEINKLIKIKEAWEKRIRDLGGPDHRRLRGNIESTGAGLASNRGYKYFGAAKDLPGVRELFAKEADNKHEKDFKKDNYVRNPGAVYFGLLDDDNEKLIELEKIEEEIAKQKIEEEWKVRNSVMNKSHEFFKNAFYMDGDYNSVIKEMETEDFIDDFMNNTKIKRFVVPNQEEMTTLLVEAKRKQLFEKLFGA</sequence>
<dbReference type="Proteomes" id="UP000035682">
    <property type="component" value="Unplaced"/>
</dbReference>
<dbReference type="RefSeq" id="XP_024502380.1">
    <property type="nucleotide sequence ID" value="XM_024648398.1"/>
</dbReference>
<dbReference type="GO" id="GO:0000350">
    <property type="term" value="P:generation of catalytic spliceosome for second transesterification step"/>
    <property type="evidence" value="ECO:0007669"/>
    <property type="project" value="InterPro"/>
</dbReference>
<dbReference type="Gene3D" id="1.10.287.660">
    <property type="entry name" value="Helix hairpin bin"/>
    <property type="match status" value="1"/>
</dbReference>
<dbReference type="OrthoDB" id="2196187at2759"/>
<evidence type="ECO:0000256" key="6">
    <source>
        <dbReference type="ARBA" id="ARBA00022517"/>
    </source>
</evidence>
<evidence type="ECO:0000313" key="14">
    <source>
        <dbReference type="WBParaSite" id="SRAE_1000144200.1"/>
    </source>
</evidence>
<evidence type="ECO:0000256" key="1">
    <source>
        <dbReference type="ARBA" id="ARBA00004123"/>
    </source>
</evidence>
<dbReference type="InterPro" id="IPR029012">
    <property type="entry name" value="Helix_hairpin_bin_sf"/>
</dbReference>
<dbReference type="Pfam" id="PF06246">
    <property type="entry name" value="Isy1"/>
    <property type="match status" value="1"/>
</dbReference>
<keyword evidence="5" id="KW-0813">Transport</keyword>
<dbReference type="SUPFAM" id="SSF48371">
    <property type="entry name" value="ARM repeat"/>
    <property type="match status" value="1"/>
</dbReference>
<dbReference type="SUPFAM" id="SSF140102">
    <property type="entry name" value="ISY1 domain-like"/>
    <property type="match status" value="1"/>
</dbReference>